<sequence length="256" mass="26643">MSSPSSHLPAPAPDPAQPSGASTLPAGVPTPPSRAAGTALATGLGVVAWVTGRKPLHAAGSTWAAHLRVDSPLPELGVPLVDQRGVHPCTVRVSRAVGTPDGWWDVGGLALRIPGAGSAGRPADLLFATTGTGRLSRHLLRPVRQAATRPLTTLLPTRAGERSIELLVRPAGDSDQPREYELAVSVDGGPWTGLGLLQLQVQLADTRARFDPIVDQLAGTSTPPWVVALREPAYRWARRLSRSRSSDAGALPAAGD</sequence>
<feature type="region of interest" description="Disordered" evidence="1">
    <location>
        <begin position="1"/>
        <end position="35"/>
    </location>
</feature>
<dbReference type="EMBL" id="BAAAPU010000007">
    <property type="protein sequence ID" value="GAA1980293.1"/>
    <property type="molecule type" value="Genomic_DNA"/>
</dbReference>
<reference evidence="2 3" key="1">
    <citation type="journal article" date="2019" name="Int. J. Syst. Evol. Microbiol.">
        <title>The Global Catalogue of Microorganisms (GCM) 10K type strain sequencing project: providing services to taxonomists for standard genome sequencing and annotation.</title>
        <authorList>
            <consortium name="The Broad Institute Genomics Platform"/>
            <consortium name="The Broad Institute Genome Sequencing Center for Infectious Disease"/>
            <person name="Wu L."/>
            <person name="Ma J."/>
        </authorList>
    </citation>
    <scope>NUCLEOTIDE SEQUENCE [LARGE SCALE GENOMIC DNA]</scope>
    <source>
        <strain evidence="2 3">JCM 15628</strain>
    </source>
</reference>
<keyword evidence="3" id="KW-1185">Reference proteome</keyword>
<name>A0ABN2S4T9_9MICO</name>
<accession>A0ABN2S4T9</accession>
<dbReference type="RefSeq" id="WP_344061729.1">
    <property type="nucleotide sequence ID" value="NZ_BAAAPU010000007.1"/>
</dbReference>
<evidence type="ECO:0000256" key="1">
    <source>
        <dbReference type="SAM" id="MobiDB-lite"/>
    </source>
</evidence>
<evidence type="ECO:0000313" key="3">
    <source>
        <dbReference type="Proteomes" id="UP001500013"/>
    </source>
</evidence>
<dbReference type="Proteomes" id="UP001500013">
    <property type="component" value="Unassembled WGS sequence"/>
</dbReference>
<evidence type="ECO:0008006" key="4">
    <source>
        <dbReference type="Google" id="ProtNLM"/>
    </source>
</evidence>
<protein>
    <recommendedName>
        <fullName evidence="4">Phosphodiesterase</fullName>
    </recommendedName>
</protein>
<dbReference type="InterPro" id="IPR020835">
    <property type="entry name" value="Catalase_sf"/>
</dbReference>
<gene>
    <name evidence="2" type="ORF">GCM10009817_21370</name>
</gene>
<comment type="caution">
    <text evidence="2">The sequence shown here is derived from an EMBL/GenBank/DDBJ whole genome shotgun (WGS) entry which is preliminary data.</text>
</comment>
<dbReference type="SUPFAM" id="SSF56634">
    <property type="entry name" value="Heme-dependent catalase-like"/>
    <property type="match status" value="1"/>
</dbReference>
<evidence type="ECO:0000313" key="2">
    <source>
        <dbReference type="EMBL" id="GAA1980293.1"/>
    </source>
</evidence>
<organism evidence="2 3">
    <name type="scientific">Terrabacter lapilli</name>
    <dbReference type="NCBI Taxonomy" id="436231"/>
    <lineage>
        <taxon>Bacteria</taxon>
        <taxon>Bacillati</taxon>
        <taxon>Actinomycetota</taxon>
        <taxon>Actinomycetes</taxon>
        <taxon>Micrococcales</taxon>
        <taxon>Intrasporangiaceae</taxon>
        <taxon>Terrabacter</taxon>
    </lineage>
</organism>
<proteinExistence type="predicted"/>